<dbReference type="InterPro" id="IPR017900">
    <property type="entry name" value="4Fe4S_Fe_S_CS"/>
</dbReference>
<evidence type="ECO:0000259" key="4">
    <source>
        <dbReference type="Pfam" id="PF17179"/>
    </source>
</evidence>
<protein>
    <recommendedName>
        <fullName evidence="4">4Fe-4S ferredoxin-type domain-containing protein</fullName>
    </recommendedName>
</protein>
<evidence type="ECO:0000313" key="6">
    <source>
        <dbReference type="EMBL" id="HFJ53882.1"/>
    </source>
</evidence>
<evidence type="ECO:0000256" key="1">
    <source>
        <dbReference type="ARBA" id="ARBA00022723"/>
    </source>
</evidence>
<evidence type="ECO:0000313" key="5">
    <source>
        <dbReference type="EMBL" id="HEA87035.1"/>
    </source>
</evidence>
<sequence length="419" mass="47953">MAKSGRTPGWSVEKRMLFPRMMNSDQPELSRHRSSFSARVRLNGCGFTAIMRNSAGIISRVKCGEFYWIFLTADLKFVFFILLDTYFLANDQCGAWLSRLAGRFNLFYPALLEERVHWQKYISADFRLEQLALRQIRAAEPIKPFLFSPRERVASFPEPLNSDGKDMPALLFGLKGCDLRGIAVHKKMFLEGEFADPFYARRLENTYFIGADCPVPEPSCFCNLLGLKPFFTQEVDLSLSVLDDGWLVEVISERGRELIDGNFVPANGSQLSQRQAQRERALAVLKQQNPKEWNPNLAQAIAERTRDRKFWADAGADCVECFGCLVTCPTCFCFLLYDQGDAERFERTKVWDFCYIPMYARVGGGANPRPTFVQRFINRFHCKFMHAKNQNGFYACSGCGRCFTTCMGRIDIRKILGQL</sequence>
<dbReference type="PANTHER" id="PTHR40447">
    <property type="entry name" value="ANAEROBIC SULFITE REDUCTASE SUBUNIT A"/>
    <property type="match status" value="1"/>
</dbReference>
<keyword evidence="3" id="KW-0411">Iron-sulfur</keyword>
<dbReference type="EMBL" id="DSLG01000004">
    <property type="protein sequence ID" value="HEA87035.1"/>
    <property type="molecule type" value="Genomic_DNA"/>
</dbReference>
<comment type="caution">
    <text evidence="5">The sequence shown here is derived from an EMBL/GenBank/DDBJ whole genome shotgun (WGS) entry which is preliminary data.</text>
</comment>
<proteinExistence type="predicted"/>
<keyword evidence="2" id="KW-0408">Iron</keyword>
<evidence type="ECO:0000256" key="2">
    <source>
        <dbReference type="ARBA" id="ARBA00023004"/>
    </source>
</evidence>
<feature type="domain" description="4Fe-4S ferredoxin-type" evidence="4">
    <location>
        <begin position="318"/>
        <end position="409"/>
    </location>
</feature>
<keyword evidence="1" id="KW-0479">Metal-binding</keyword>
<evidence type="ECO:0000256" key="3">
    <source>
        <dbReference type="ARBA" id="ARBA00023014"/>
    </source>
</evidence>
<dbReference type="SUPFAM" id="SSF54862">
    <property type="entry name" value="4Fe-4S ferredoxins"/>
    <property type="match status" value="1"/>
</dbReference>
<dbReference type="PANTHER" id="PTHR40447:SF1">
    <property type="entry name" value="ANAEROBIC SULFITE REDUCTASE SUBUNIT A"/>
    <property type="match status" value="1"/>
</dbReference>
<accession>A0A7C1NC39</accession>
<dbReference type="GO" id="GO:0046872">
    <property type="term" value="F:metal ion binding"/>
    <property type="evidence" value="ECO:0007669"/>
    <property type="project" value="UniProtKB-KW"/>
</dbReference>
<reference evidence="5" key="1">
    <citation type="journal article" date="2020" name="mSystems">
        <title>Genome- and Community-Level Interaction Insights into Carbon Utilization and Element Cycling Functions of Hydrothermarchaeota in Hydrothermal Sediment.</title>
        <authorList>
            <person name="Zhou Z."/>
            <person name="Liu Y."/>
            <person name="Xu W."/>
            <person name="Pan J."/>
            <person name="Luo Z.H."/>
            <person name="Li M."/>
        </authorList>
    </citation>
    <scope>NUCLEOTIDE SEQUENCE [LARGE SCALE GENOMIC DNA]</scope>
    <source>
        <strain evidence="5">SpSt-265</strain>
        <strain evidence="6">SpSt-465</strain>
    </source>
</reference>
<dbReference type="GO" id="GO:0051536">
    <property type="term" value="F:iron-sulfur cluster binding"/>
    <property type="evidence" value="ECO:0007669"/>
    <property type="project" value="UniProtKB-KW"/>
</dbReference>
<dbReference type="EMBL" id="DSTU01000005">
    <property type="protein sequence ID" value="HFJ53882.1"/>
    <property type="molecule type" value="Genomic_DNA"/>
</dbReference>
<dbReference type="InterPro" id="IPR017896">
    <property type="entry name" value="4Fe4S_Fe-S-bd"/>
</dbReference>
<organism evidence="5">
    <name type="scientific">candidate division WOR-3 bacterium</name>
    <dbReference type="NCBI Taxonomy" id="2052148"/>
    <lineage>
        <taxon>Bacteria</taxon>
        <taxon>Bacteria division WOR-3</taxon>
    </lineage>
</organism>
<dbReference type="PROSITE" id="PS00198">
    <property type="entry name" value="4FE4S_FER_1"/>
    <property type="match status" value="1"/>
</dbReference>
<name>A0A7C1NC39_UNCW3</name>
<dbReference type="AlphaFoldDB" id="A0A7C1NC39"/>
<gene>
    <name evidence="5" type="ORF">ENP94_03385</name>
    <name evidence="6" type="ORF">ENS16_04245</name>
</gene>
<dbReference type="Pfam" id="PF17179">
    <property type="entry name" value="Fer4_22"/>
    <property type="match status" value="1"/>
</dbReference>